<evidence type="ECO:0000313" key="5">
    <source>
        <dbReference type="EMBL" id="BBG27099.1"/>
    </source>
</evidence>
<name>A0A510DVU8_9CREN</name>
<dbReference type="SUPFAM" id="SSF53590">
    <property type="entry name" value="Nucleoside hydrolase"/>
    <property type="match status" value="1"/>
</dbReference>
<dbReference type="Proteomes" id="UP000325030">
    <property type="component" value="Chromosome"/>
</dbReference>
<dbReference type="InterPro" id="IPR023186">
    <property type="entry name" value="IUNH"/>
</dbReference>
<dbReference type="EMBL" id="AP018929">
    <property type="protein sequence ID" value="BBG24342.1"/>
    <property type="molecule type" value="Genomic_DNA"/>
</dbReference>
<feature type="domain" description="Inosine/uridine-preferring nucleoside hydrolase" evidence="3">
    <location>
        <begin position="5"/>
        <end position="296"/>
    </location>
</feature>
<dbReference type="InterPro" id="IPR036452">
    <property type="entry name" value="Ribo_hydro-like"/>
</dbReference>
<reference evidence="4 6" key="2">
    <citation type="journal article" date="2020" name="Int. J. Syst. Evol. Microbiol.">
        <title>Sulfuracidifex tepidarius gen. nov., sp. nov. and transfer of Sulfolobus metallicus Huber and Stetter 1992 to the genus Sulfuracidifex as Sulfuracidifex metallicus comb. nov.</title>
        <authorList>
            <person name="Itoh T."/>
            <person name="Miura T."/>
            <person name="Sakai H.D."/>
            <person name="Kato S."/>
            <person name="Ohkuma M."/>
            <person name="Takashina T."/>
        </authorList>
    </citation>
    <scope>NUCLEOTIDE SEQUENCE [LARGE SCALE GENOMIC DNA]</scope>
    <source>
        <strain evidence="4 6">IC-006</strain>
        <strain evidence="5">IC-007</strain>
    </source>
</reference>
<evidence type="ECO:0000313" key="7">
    <source>
        <dbReference type="Proteomes" id="UP000325030"/>
    </source>
</evidence>
<dbReference type="AlphaFoldDB" id="A0A510DVU8"/>
<dbReference type="STRING" id="1294262.GCA_001316085_00375"/>
<dbReference type="GO" id="GO:0008477">
    <property type="term" value="F:purine nucleosidase activity"/>
    <property type="evidence" value="ECO:0007669"/>
    <property type="project" value="TreeGrafter"/>
</dbReference>
<dbReference type="EMBL" id="AP018930">
    <property type="protein sequence ID" value="BBG27099.1"/>
    <property type="molecule type" value="Genomic_DNA"/>
</dbReference>
<proteinExistence type="predicted"/>
<protein>
    <submittedName>
        <fullName evidence="4">Pyrimidine-specific ribonucleoside hydrolase RihA</fullName>
    </submittedName>
</protein>
<accession>A0A510DVU8</accession>
<keyword evidence="2" id="KW-0326">Glycosidase</keyword>
<evidence type="ECO:0000313" key="6">
    <source>
        <dbReference type="Proteomes" id="UP000322983"/>
    </source>
</evidence>
<sequence>MRSFIIDCDTAEDDVASIFLLAKNNMKIVGVTVVEGNIDFDQEIINALWALEKANVDAPVFPGSRRPIVKDFTTVEEVHGKYGLGEIHATTSRKPSPKHAAQAIIDASKELEGKLEILAISPLTNLAMAYLLDPSLPKRVKKVWVMGGTAFAHGNITPVAEYNFWVDPDAARIVFKAGFNITMVPWDVVTEYTINDQEWNEILNMKTPLSEIYVKMFSHYRKYDKDVQKLDGHPHPDLITTAVAINQDIVEKSKHEFVIIDNSDSLTRGMTLIDHLDSDKPWSSSPNTEIIYRIKKNILLEMIKKMLS</sequence>
<dbReference type="GO" id="GO:0006152">
    <property type="term" value="P:purine nucleoside catabolic process"/>
    <property type="evidence" value="ECO:0007669"/>
    <property type="project" value="TreeGrafter"/>
</dbReference>
<dbReference type="Pfam" id="PF01156">
    <property type="entry name" value="IU_nuc_hydro"/>
    <property type="match status" value="1"/>
</dbReference>
<evidence type="ECO:0000256" key="1">
    <source>
        <dbReference type="ARBA" id="ARBA00022801"/>
    </source>
</evidence>
<keyword evidence="6" id="KW-1185">Reference proteome</keyword>
<evidence type="ECO:0000259" key="3">
    <source>
        <dbReference type="Pfam" id="PF01156"/>
    </source>
</evidence>
<dbReference type="PANTHER" id="PTHR12304:SF4">
    <property type="entry name" value="URIDINE NUCLEOSIDASE"/>
    <property type="match status" value="1"/>
</dbReference>
<dbReference type="InterPro" id="IPR001910">
    <property type="entry name" value="Inosine/uridine_hydrolase_dom"/>
</dbReference>
<dbReference type="RefSeq" id="WP_054845003.1">
    <property type="nucleotide sequence ID" value="NZ_AP018929.1"/>
</dbReference>
<reference evidence="7" key="1">
    <citation type="submission" date="2018-09" db="EMBL/GenBank/DDBJ databases">
        <title>Complete Genome Sequencing of Sulfolobus sp. JCM 16834.</title>
        <authorList>
            <person name="Kato S."/>
            <person name="Itoh T."/>
            <person name="Ohkuma M."/>
        </authorList>
    </citation>
    <scope>NUCLEOTIDE SEQUENCE [LARGE SCALE GENOMIC DNA]</scope>
    <source>
        <strain evidence="7">IC-007</strain>
    </source>
</reference>
<dbReference type="GeneID" id="41717965"/>
<gene>
    <name evidence="4" type="ORF">IC006_1652</name>
    <name evidence="5" type="ORF">IC007_1629</name>
</gene>
<dbReference type="GO" id="GO:0005829">
    <property type="term" value="C:cytosol"/>
    <property type="evidence" value="ECO:0007669"/>
    <property type="project" value="TreeGrafter"/>
</dbReference>
<accession>A0A510E3N5</accession>
<dbReference type="KEGG" id="step:IC006_1652"/>
<evidence type="ECO:0000256" key="2">
    <source>
        <dbReference type="ARBA" id="ARBA00023295"/>
    </source>
</evidence>
<dbReference type="OrthoDB" id="33780at2157"/>
<evidence type="ECO:0000313" key="4">
    <source>
        <dbReference type="EMBL" id="BBG24342.1"/>
    </source>
</evidence>
<dbReference type="Proteomes" id="UP000322983">
    <property type="component" value="Chromosome"/>
</dbReference>
<dbReference type="Gene3D" id="3.90.245.10">
    <property type="entry name" value="Ribonucleoside hydrolase-like"/>
    <property type="match status" value="1"/>
</dbReference>
<dbReference type="PANTHER" id="PTHR12304">
    <property type="entry name" value="INOSINE-URIDINE PREFERRING NUCLEOSIDE HYDROLASE"/>
    <property type="match status" value="1"/>
</dbReference>
<keyword evidence="1 4" id="KW-0378">Hydrolase</keyword>
<organism evidence="4 6">
    <name type="scientific">Sulfuracidifex tepidarius</name>
    <dbReference type="NCBI Taxonomy" id="1294262"/>
    <lineage>
        <taxon>Archaea</taxon>
        <taxon>Thermoproteota</taxon>
        <taxon>Thermoprotei</taxon>
        <taxon>Sulfolobales</taxon>
        <taxon>Sulfolobaceae</taxon>
        <taxon>Sulfuracidifex</taxon>
    </lineage>
</organism>